<evidence type="ECO:0000313" key="12">
    <source>
        <dbReference type="Proteomes" id="UP000192578"/>
    </source>
</evidence>
<feature type="transmembrane region" description="Helical" evidence="10">
    <location>
        <begin position="12"/>
        <end position="31"/>
    </location>
</feature>
<evidence type="ECO:0000256" key="7">
    <source>
        <dbReference type="ARBA" id="ARBA00022824"/>
    </source>
</evidence>
<keyword evidence="12" id="KW-1185">Reference proteome</keyword>
<feature type="transmembrane region" description="Helical" evidence="10">
    <location>
        <begin position="212"/>
        <end position="228"/>
    </location>
</feature>
<dbReference type="GO" id="GO:0042281">
    <property type="term" value="F:dolichyl pyrophosphate Man9GlcNAc2 alpha-1,3-glucosyltransferase activity"/>
    <property type="evidence" value="ECO:0007669"/>
    <property type="project" value="TreeGrafter"/>
</dbReference>
<dbReference type="EC" id="2.4.1.-" evidence="10"/>
<comment type="similarity">
    <text evidence="3 10">Belongs to the ALG6/ALG8 glucosyltransferase family.</text>
</comment>
<comment type="subcellular location">
    <subcellularLocation>
        <location evidence="1 10">Endoplasmic reticulum membrane</location>
        <topology evidence="1 10">Multi-pass membrane protein</topology>
    </subcellularLocation>
</comment>
<feature type="transmembrane region" description="Helical" evidence="10">
    <location>
        <begin position="240"/>
        <end position="260"/>
    </location>
</feature>
<feature type="transmembrane region" description="Helical" evidence="10">
    <location>
        <begin position="394"/>
        <end position="413"/>
    </location>
</feature>
<evidence type="ECO:0000256" key="2">
    <source>
        <dbReference type="ARBA" id="ARBA00004922"/>
    </source>
</evidence>
<feature type="transmembrane region" description="Helical" evidence="10">
    <location>
        <begin position="174"/>
        <end position="192"/>
    </location>
</feature>
<protein>
    <recommendedName>
        <fullName evidence="10">Alpha-1,3-glucosyltransferase</fullName>
        <ecNumber evidence="10">2.4.1.-</ecNumber>
    </recommendedName>
</protein>
<dbReference type="Pfam" id="PF03155">
    <property type="entry name" value="Alg6_Alg8"/>
    <property type="match status" value="1"/>
</dbReference>
<comment type="pathway">
    <text evidence="2 10">Protein modification; protein glycosylation.</text>
</comment>
<feature type="transmembrane region" description="Helical" evidence="10">
    <location>
        <begin position="300"/>
        <end position="321"/>
    </location>
</feature>
<dbReference type="InterPro" id="IPR004856">
    <property type="entry name" value="Glyco_trans_ALG6/ALG8"/>
</dbReference>
<keyword evidence="5 10" id="KW-0808">Transferase</keyword>
<dbReference type="PANTHER" id="PTHR12413">
    <property type="entry name" value="DOLICHYL GLYCOSYLTRANSFERASE"/>
    <property type="match status" value="1"/>
</dbReference>
<organism evidence="11 12">
    <name type="scientific">Hypsibius exemplaris</name>
    <name type="common">Freshwater tardigrade</name>
    <dbReference type="NCBI Taxonomy" id="2072580"/>
    <lineage>
        <taxon>Eukaryota</taxon>
        <taxon>Metazoa</taxon>
        <taxon>Ecdysozoa</taxon>
        <taxon>Tardigrada</taxon>
        <taxon>Eutardigrada</taxon>
        <taxon>Parachela</taxon>
        <taxon>Hypsibioidea</taxon>
        <taxon>Hypsibiidae</taxon>
        <taxon>Hypsibius</taxon>
    </lineage>
</organism>
<evidence type="ECO:0000256" key="1">
    <source>
        <dbReference type="ARBA" id="ARBA00004477"/>
    </source>
</evidence>
<feature type="transmembrane region" description="Helical" evidence="10">
    <location>
        <begin position="115"/>
        <end position="138"/>
    </location>
</feature>
<proteinExistence type="inferred from homology"/>
<evidence type="ECO:0000256" key="8">
    <source>
        <dbReference type="ARBA" id="ARBA00022989"/>
    </source>
</evidence>
<dbReference type="OrthoDB" id="4983at2759"/>
<keyword evidence="8 10" id="KW-1133">Transmembrane helix</keyword>
<evidence type="ECO:0000256" key="6">
    <source>
        <dbReference type="ARBA" id="ARBA00022692"/>
    </source>
</evidence>
<keyword evidence="7 10" id="KW-0256">Endoplasmic reticulum</keyword>
<name>A0A1W0W849_HYPEX</name>
<feature type="transmembrane region" description="Helical" evidence="10">
    <location>
        <begin position="144"/>
        <end position="162"/>
    </location>
</feature>
<dbReference type="GO" id="GO:0005789">
    <property type="term" value="C:endoplasmic reticulum membrane"/>
    <property type="evidence" value="ECO:0007669"/>
    <property type="project" value="UniProtKB-SubCell"/>
</dbReference>
<keyword evidence="4 10" id="KW-0328">Glycosyltransferase</keyword>
<evidence type="ECO:0000256" key="10">
    <source>
        <dbReference type="RuleBase" id="RU363110"/>
    </source>
</evidence>
<keyword evidence="9 10" id="KW-0472">Membrane</keyword>
<dbReference type="Proteomes" id="UP000192578">
    <property type="component" value="Unassembled WGS sequence"/>
</dbReference>
<gene>
    <name evidence="11" type="ORF">BV898_14268</name>
</gene>
<dbReference type="EMBL" id="MTYJ01000172">
    <property type="protein sequence ID" value="OQV11391.1"/>
    <property type="molecule type" value="Genomic_DNA"/>
</dbReference>
<sequence length="511" mass="57831">MHLSSFRFLHEIGSVCLFGILIRWMVSINPYSGKGKPPMFGDFEAQRHWMEVTYNLPVSEWYHNTSRNNLTYWGLDYPPLTAYHSWICGFTASLLNSSWIALPESQGIETPEHKLFMRVTAIIADILIYIPAICALVYQRRTFYGGFPYIIKICQEIAVALLAPAQILIDHGHFQYNCVSLGLIAWAVFAINRRQDVLSAVLFSLALNYKHMSLYLALPFFFYLLGRCREAGLKDGLKKLTAIGAAVVATFALCWLPFIWDRKDASQVLLRLFPFSRGIFEDKVANVWCALNVVVKLQRWNVGLLATVSGVLTLTGSLISGFDLLRNPNDQKFKYALVNGGLVFFLLSFQVHEKGILLAALPATLLLTDEPKACTWFLTACTFSMFPLLLKDGLAIPTFALVAFFLTLSYAFLDWKEAASPEDNHLERDESDEIQQEFVAALMIISVTGFVILSAACQFAPIYPRWPDLWTLLLSVYSCGHFILFLVYFHIRQFGAEPILLKPRPKTLKAD</sequence>
<dbReference type="PANTHER" id="PTHR12413:SF1">
    <property type="entry name" value="DOLICHYL PYROPHOSPHATE MAN9GLCNAC2 ALPHA-1,3-GLUCOSYLTRANSFERASE"/>
    <property type="match status" value="1"/>
</dbReference>
<evidence type="ECO:0000256" key="3">
    <source>
        <dbReference type="ARBA" id="ARBA00008715"/>
    </source>
</evidence>
<evidence type="ECO:0000313" key="11">
    <source>
        <dbReference type="EMBL" id="OQV11391.1"/>
    </source>
</evidence>
<comment type="caution">
    <text evidence="11">The sequence shown here is derived from an EMBL/GenBank/DDBJ whole genome shotgun (WGS) entry which is preliminary data.</text>
</comment>
<feature type="transmembrane region" description="Helical" evidence="10">
    <location>
        <begin position="438"/>
        <end position="463"/>
    </location>
</feature>
<feature type="transmembrane region" description="Helical" evidence="10">
    <location>
        <begin position="469"/>
        <end position="491"/>
    </location>
</feature>
<dbReference type="AlphaFoldDB" id="A0A1W0W849"/>
<feature type="transmembrane region" description="Helical" evidence="10">
    <location>
        <begin position="83"/>
        <end position="103"/>
    </location>
</feature>
<dbReference type="UniPathway" id="UPA00378"/>
<evidence type="ECO:0000256" key="9">
    <source>
        <dbReference type="ARBA" id="ARBA00023136"/>
    </source>
</evidence>
<evidence type="ECO:0000256" key="5">
    <source>
        <dbReference type="ARBA" id="ARBA00022679"/>
    </source>
</evidence>
<keyword evidence="6 10" id="KW-0812">Transmembrane</keyword>
<evidence type="ECO:0000256" key="4">
    <source>
        <dbReference type="ARBA" id="ARBA00022676"/>
    </source>
</evidence>
<feature type="transmembrane region" description="Helical" evidence="10">
    <location>
        <begin position="333"/>
        <end position="351"/>
    </location>
</feature>
<reference evidence="12" key="1">
    <citation type="submission" date="2017-01" db="EMBL/GenBank/DDBJ databases">
        <title>Comparative genomics of anhydrobiosis in the tardigrade Hypsibius dujardini.</title>
        <authorList>
            <person name="Yoshida Y."/>
            <person name="Koutsovoulos G."/>
            <person name="Laetsch D."/>
            <person name="Stevens L."/>
            <person name="Kumar S."/>
            <person name="Horikawa D."/>
            <person name="Ishino K."/>
            <person name="Komine S."/>
            <person name="Tomita M."/>
            <person name="Blaxter M."/>
            <person name="Arakawa K."/>
        </authorList>
    </citation>
    <scope>NUCLEOTIDE SEQUENCE [LARGE SCALE GENOMIC DNA]</scope>
    <source>
        <strain evidence="12">Z151</strain>
    </source>
</reference>
<accession>A0A1W0W849</accession>